<dbReference type="Proteomes" id="UP001152759">
    <property type="component" value="Chromosome 1"/>
</dbReference>
<protein>
    <recommendedName>
        <fullName evidence="6">Integrator complex subunit 2</fullName>
    </recommendedName>
</protein>
<gene>
    <name evidence="4" type="ORF">BEMITA_LOCUS1937</name>
</gene>
<evidence type="ECO:0000256" key="3">
    <source>
        <dbReference type="ARBA" id="ARBA00023242"/>
    </source>
</evidence>
<dbReference type="PANTHER" id="PTHR28608:SF1">
    <property type="entry name" value="INTEGRATOR COMPLEX SUBUNIT 2"/>
    <property type="match status" value="1"/>
</dbReference>
<dbReference type="AlphaFoldDB" id="A0A9P0A1Y1"/>
<reference evidence="4" key="1">
    <citation type="submission" date="2021-12" db="EMBL/GenBank/DDBJ databases">
        <authorList>
            <person name="King R."/>
        </authorList>
    </citation>
    <scope>NUCLEOTIDE SEQUENCE</scope>
</reference>
<comment type="similarity">
    <text evidence="2">Belongs to the Integrator subunit 2 family.</text>
</comment>
<dbReference type="EMBL" id="OU963862">
    <property type="protein sequence ID" value="CAH0382391.1"/>
    <property type="molecule type" value="Genomic_DNA"/>
</dbReference>
<keyword evidence="3" id="KW-0539">Nucleus</keyword>
<dbReference type="Pfam" id="PF14750">
    <property type="entry name" value="INTS2"/>
    <property type="match status" value="1"/>
</dbReference>
<comment type="subcellular location">
    <subcellularLocation>
        <location evidence="1">Nucleus</location>
    </subcellularLocation>
</comment>
<keyword evidence="5" id="KW-1185">Reference proteome</keyword>
<organism evidence="4 5">
    <name type="scientific">Bemisia tabaci</name>
    <name type="common">Sweetpotato whitefly</name>
    <name type="synonym">Aleurodes tabaci</name>
    <dbReference type="NCBI Taxonomy" id="7038"/>
    <lineage>
        <taxon>Eukaryota</taxon>
        <taxon>Metazoa</taxon>
        <taxon>Ecdysozoa</taxon>
        <taxon>Arthropoda</taxon>
        <taxon>Hexapoda</taxon>
        <taxon>Insecta</taxon>
        <taxon>Pterygota</taxon>
        <taxon>Neoptera</taxon>
        <taxon>Paraneoptera</taxon>
        <taxon>Hemiptera</taxon>
        <taxon>Sternorrhyncha</taxon>
        <taxon>Aleyrodoidea</taxon>
        <taxon>Aleyrodidae</taxon>
        <taxon>Aleyrodinae</taxon>
        <taxon>Bemisia</taxon>
    </lineage>
</organism>
<name>A0A9P0A1Y1_BEMTA</name>
<accession>A0A9P0A1Y1</accession>
<evidence type="ECO:0008006" key="6">
    <source>
        <dbReference type="Google" id="ProtNLM"/>
    </source>
</evidence>
<dbReference type="KEGG" id="btab:109043960"/>
<proteinExistence type="inferred from homology"/>
<dbReference type="GO" id="GO:0032039">
    <property type="term" value="C:integrator complex"/>
    <property type="evidence" value="ECO:0007669"/>
    <property type="project" value="InterPro"/>
</dbReference>
<dbReference type="PRINTS" id="PR02105">
    <property type="entry name" value="INTSUBUNIT2"/>
</dbReference>
<dbReference type="InterPro" id="IPR029321">
    <property type="entry name" value="INTS2"/>
</dbReference>
<evidence type="ECO:0000313" key="4">
    <source>
        <dbReference type="EMBL" id="CAH0382391.1"/>
    </source>
</evidence>
<sequence length="1142" mass="128424">MNFDFSVSSTAFRALLNMDVTKLTKLSEEEIRPILPSLVRMGLISVPDSTLNNSENRRIMLAFLLGVELVNSIVALLSVDFNGLEADAKREQLLRQKIGNSQAESILAQNIESGIALDYERGDSVRRLRLVLSELLFIQSKISEHKNDADFYIKQSDLFDYPVFVPEVSDAISLILAELPCLLSITDMVEILLHVKHGPDIICWTVANFPDCFNEVAISLISNCDKQEEDNGGVKVRTQALSALCEMYPPGAFLVRSKCVELCRMPALTISLTLDHGGSDASDLVAFVSGLLLGNDQFTRNWFAMFIRNRQKRNKESNNALQSLRTALLHHLEEIVELSKGGKLPKSHVVQASALLRLYCALRGIAGIKFQENEISLIVQLLTSQPTPSPEGVRFVSLGLCMLIACPSLISIQEHETKSIEWVRWLVKEEAYFESASGISASFGEMLLLMAIHFHSNQLSAICDLVCSTIGMKIPIRHNTMARMKVIFTQEIFTEQVVTSHAVKVPVTTNLNGNISGFLPIHCIHQLLKSRAFTKYKVSIKDWIYRQICSSVPPLHPCLPALVEVYVNSILFPVKRTYENTNQPISEDEIRIVFRSCTRTVSKGRSKTYIPESPDSNASLTSQLLLLYYVLLYEDVRLSNMPIINANTSNKNKIKKYSNEFLAELPIKYLLQQAQKHQQNFAGLFSPLLRLLATHFPHLSLVDDWLDDEDLKCIAETHTRTISEAMINDTLSVMATCPSHTSQLLMQLLSMLPTQIWSYAHTIIAHFRNILDPGVPRHVQELYKQVWLKLNTVLPRCLWVMTINALVHEKTMLPNINLNQENIILDPLQVLRCDTRVFRCAPILKVLLHVLQACLAASRSQLHQHIQENPLNSAGAANTINNGTYLTSEHERDDLKHALIAAQESVAVQILLEACQETYKDREVNGQFWALREVRSVICSFLHQIFIAEPNLVKLVHFQGYPCDLLPVSVPGIPSMHICLDFIPELLSQPSLDKQIFAVDLISYLSIQYALPKSMSVARLAVNTLSTLLTVLCSDSRVELFVATLPALARTCKAFPPLIEDVVSLLIQLGRICISEASLTSTYPVQCWSTNTNNSHNTADSDHERNLKRIQFGQYSNEYLCQQIQDVFEKIIAQAVLETKVY</sequence>
<dbReference type="PANTHER" id="PTHR28608">
    <property type="entry name" value="INTEGRATOR COMPLEX SUBUNIT 2"/>
    <property type="match status" value="1"/>
</dbReference>
<dbReference type="InterPro" id="IPR026236">
    <property type="entry name" value="Int2_metazoa"/>
</dbReference>
<dbReference type="GO" id="GO:0034472">
    <property type="term" value="P:snRNA 3'-end processing"/>
    <property type="evidence" value="ECO:0007669"/>
    <property type="project" value="TreeGrafter"/>
</dbReference>
<evidence type="ECO:0000313" key="5">
    <source>
        <dbReference type="Proteomes" id="UP001152759"/>
    </source>
</evidence>
<evidence type="ECO:0000256" key="1">
    <source>
        <dbReference type="ARBA" id="ARBA00004123"/>
    </source>
</evidence>
<evidence type="ECO:0000256" key="2">
    <source>
        <dbReference type="ARBA" id="ARBA00006705"/>
    </source>
</evidence>